<name>A0A7X9P1U7_9BACT</name>
<dbReference type="EMBL" id="JABANE010000017">
    <property type="protein sequence ID" value="NME68001.1"/>
    <property type="molecule type" value="Genomic_DNA"/>
</dbReference>
<protein>
    <submittedName>
        <fullName evidence="2">Uncharacterized protein</fullName>
    </submittedName>
</protein>
<dbReference type="RefSeq" id="WP_169656315.1">
    <property type="nucleotide sequence ID" value="NZ_JABANE010000017.1"/>
</dbReference>
<keyword evidence="1" id="KW-0732">Signal</keyword>
<keyword evidence="3" id="KW-1185">Reference proteome</keyword>
<reference evidence="2 3" key="1">
    <citation type="submission" date="2020-04" db="EMBL/GenBank/DDBJ databases">
        <title>Flammeovirga sp. SR4, a novel species isolated from seawater.</title>
        <authorList>
            <person name="Wang X."/>
        </authorList>
    </citation>
    <scope>NUCLEOTIDE SEQUENCE [LARGE SCALE GENOMIC DNA]</scope>
    <source>
        <strain evidence="2 3">ATCC 23126</strain>
    </source>
</reference>
<comment type="caution">
    <text evidence="2">The sequence shown here is derived from an EMBL/GenBank/DDBJ whole genome shotgun (WGS) entry which is preliminary data.</text>
</comment>
<dbReference type="AlphaFoldDB" id="A0A7X9P1U7"/>
<evidence type="ECO:0000256" key="1">
    <source>
        <dbReference type="SAM" id="SignalP"/>
    </source>
</evidence>
<organism evidence="2 3">
    <name type="scientific">Flammeovirga aprica JL-4</name>
    <dbReference type="NCBI Taxonomy" id="694437"/>
    <lineage>
        <taxon>Bacteria</taxon>
        <taxon>Pseudomonadati</taxon>
        <taxon>Bacteroidota</taxon>
        <taxon>Cytophagia</taxon>
        <taxon>Cytophagales</taxon>
        <taxon>Flammeovirgaceae</taxon>
        <taxon>Flammeovirga</taxon>
    </lineage>
</organism>
<proteinExistence type="predicted"/>
<feature type="chain" id="PRO_5030736592" evidence="1">
    <location>
        <begin position="21"/>
        <end position="148"/>
    </location>
</feature>
<sequence>MMYRYILTILLIIVTESAIAQSDHAEATGYLDYFISTYNTYQTSEQDSALFIKDGAYIGNEKVYLQYHVEVDPKDDFKKEEDFYQFLNETAHHPLEIEAFELQVYAIDYQLSISYHFEDDSYLLIKKYSQLEQEAIYFDKDKKLVKKL</sequence>
<accession>A0A7X9P1U7</accession>
<dbReference type="Proteomes" id="UP000576082">
    <property type="component" value="Unassembled WGS sequence"/>
</dbReference>
<gene>
    <name evidence="2" type="ORF">HHU12_08525</name>
</gene>
<evidence type="ECO:0000313" key="3">
    <source>
        <dbReference type="Proteomes" id="UP000576082"/>
    </source>
</evidence>
<feature type="signal peptide" evidence="1">
    <location>
        <begin position="1"/>
        <end position="20"/>
    </location>
</feature>
<evidence type="ECO:0000313" key="2">
    <source>
        <dbReference type="EMBL" id="NME68001.1"/>
    </source>
</evidence>